<name>A0ABW0YRD2_9BACI</name>
<dbReference type="RefSeq" id="WP_054636784.1">
    <property type="nucleotide sequence ID" value="NZ_JBHSOZ010000004.1"/>
</dbReference>
<evidence type="ECO:0000313" key="1">
    <source>
        <dbReference type="EMBL" id="MFC5713272.1"/>
    </source>
</evidence>
<reference evidence="2" key="1">
    <citation type="journal article" date="2019" name="Int. J. Syst. Evol. Microbiol.">
        <title>The Global Catalogue of Microorganisms (GCM) 10K type strain sequencing project: providing services to taxonomists for standard genome sequencing and annotation.</title>
        <authorList>
            <consortium name="The Broad Institute Genomics Platform"/>
            <consortium name="The Broad Institute Genome Sequencing Center for Infectious Disease"/>
            <person name="Wu L."/>
            <person name="Ma J."/>
        </authorList>
    </citation>
    <scope>NUCLEOTIDE SEQUENCE [LARGE SCALE GENOMIC DNA]</scope>
    <source>
        <strain evidence="2">CECT 7184</strain>
    </source>
</reference>
<evidence type="ECO:0000313" key="2">
    <source>
        <dbReference type="Proteomes" id="UP001596142"/>
    </source>
</evidence>
<proteinExistence type="predicted"/>
<keyword evidence="2" id="KW-1185">Reference proteome</keyword>
<sequence length="107" mass="12739">MEKETYYVALDQAMLGLYNVKTDENTIQYEVRVTPDERKELEDLLSTLKDHDVEPHQIGQPFHETKADNEKKEFQERDAKLYQKIYDYGTEETKQVIGELREDIIKK</sequence>
<gene>
    <name evidence="1" type="ORF">ACFPU1_10780</name>
</gene>
<protein>
    <submittedName>
        <fullName evidence="1">Uncharacterized protein</fullName>
    </submittedName>
</protein>
<dbReference type="Proteomes" id="UP001596142">
    <property type="component" value="Unassembled WGS sequence"/>
</dbReference>
<dbReference type="EMBL" id="JBHSOZ010000004">
    <property type="protein sequence ID" value="MFC5713272.1"/>
    <property type="molecule type" value="Genomic_DNA"/>
</dbReference>
<comment type="caution">
    <text evidence="1">The sequence shown here is derived from an EMBL/GenBank/DDBJ whole genome shotgun (WGS) entry which is preliminary data.</text>
</comment>
<accession>A0ABW0YRD2</accession>
<organism evidence="1 2">
    <name type="scientific">Thalassorhabdus alkalitolerans</name>
    <dbReference type="NCBI Taxonomy" id="2282697"/>
    <lineage>
        <taxon>Bacteria</taxon>
        <taxon>Bacillati</taxon>
        <taxon>Bacillota</taxon>
        <taxon>Bacilli</taxon>
        <taxon>Bacillales</taxon>
        <taxon>Bacillaceae</taxon>
        <taxon>Thalassorhabdus</taxon>
    </lineage>
</organism>